<dbReference type="PANTHER" id="PTHR21661">
    <property type="entry name" value="EPOXIDE HYDROLASE 1-RELATED"/>
    <property type="match status" value="1"/>
</dbReference>
<dbReference type="PRINTS" id="PR00412">
    <property type="entry name" value="EPOXHYDRLASE"/>
</dbReference>
<dbReference type="PIRSF" id="PIRSF001112">
    <property type="entry name" value="Epoxide_hydrolase"/>
    <property type="match status" value="1"/>
</dbReference>
<sequence length="383" mass="42799">MSEIHSFRIEIPQADLDDLQSRLDRTRLADELPADQVAGKVQLGIPVPPGWEYGVPLSYVRPLLDHWRDGFDWRAQEARLNAFPQFTTEIDGQNIHFVHVRSPEPDATPLLLGHGWPSSFVEYLGLVGELTDPRAHGGDPADAHHVVIPSYPGYAFSGPTHDIGWTPTRMAAAFNELMIRLGYDRFGVHGNDGGAIVGPEMARLAPDRVRGLHLNQIFAFPRGEPGEMDGLSEQDVQFIQFGQKFLEHAIHDHSQRAQPQTLAHALADSPYGQLAWSGQLLGDALTPDELLTNVSIYWFTNTAASSARFYFENHHGEQPTGQITVPTGLASFGYDFKPPRKFAERDHADIVQWNEYDRGGHWAAYQVPELLLADIRGFFRGLK</sequence>
<feature type="active site" description="Proton donor" evidence="4">
    <location>
        <position position="310"/>
    </location>
</feature>
<feature type="active site" description="Nucleophile" evidence="4">
    <location>
        <position position="192"/>
    </location>
</feature>
<dbReference type="InterPro" id="IPR010497">
    <property type="entry name" value="Epoxide_hydro_N"/>
</dbReference>
<keyword evidence="3 6" id="KW-0378">Hydrolase</keyword>
<dbReference type="Pfam" id="PF06441">
    <property type="entry name" value="EHN"/>
    <property type="match status" value="1"/>
</dbReference>
<dbReference type="GO" id="GO:0097176">
    <property type="term" value="P:epoxide metabolic process"/>
    <property type="evidence" value="ECO:0007669"/>
    <property type="project" value="TreeGrafter"/>
</dbReference>
<name>A0A6G4TQL4_9ACTN</name>
<dbReference type="InterPro" id="IPR016292">
    <property type="entry name" value="Epoxide_hydrolase"/>
</dbReference>
<keyword evidence="7" id="KW-1185">Reference proteome</keyword>
<evidence type="ECO:0000256" key="3">
    <source>
        <dbReference type="ARBA" id="ARBA00022801"/>
    </source>
</evidence>
<keyword evidence="2" id="KW-0058">Aromatic hydrocarbons catabolism</keyword>
<dbReference type="RefSeq" id="WP_165229328.1">
    <property type="nucleotide sequence ID" value="NZ_JAAKZV010000001.1"/>
</dbReference>
<protein>
    <submittedName>
        <fullName evidence="6">Epoxide hydrolase</fullName>
    </submittedName>
</protein>
<dbReference type="Gene3D" id="3.40.50.1820">
    <property type="entry name" value="alpha/beta hydrolase"/>
    <property type="match status" value="1"/>
</dbReference>
<dbReference type="GO" id="GO:0004301">
    <property type="term" value="F:epoxide hydrolase activity"/>
    <property type="evidence" value="ECO:0007669"/>
    <property type="project" value="TreeGrafter"/>
</dbReference>
<feature type="domain" description="Epoxide hydrolase N-terminal" evidence="5">
    <location>
        <begin position="4"/>
        <end position="123"/>
    </location>
</feature>
<dbReference type="InterPro" id="IPR029058">
    <property type="entry name" value="AB_hydrolase_fold"/>
</dbReference>
<evidence type="ECO:0000256" key="1">
    <source>
        <dbReference type="ARBA" id="ARBA00010088"/>
    </source>
</evidence>
<evidence type="ECO:0000259" key="5">
    <source>
        <dbReference type="Pfam" id="PF06441"/>
    </source>
</evidence>
<dbReference type="InterPro" id="IPR000639">
    <property type="entry name" value="Epox_hydrolase-like"/>
</dbReference>
<dbReference type="PANTHER" id="PTHR21661:SF35">
    <property type="entry name" value="EPOXIDE HYDROLASE"/>
    <property type="match status" value="1"/>
</dbReference>
<feature type="active site" description="Proton acceptor" evidence="4">
    <location>
        <position position="361"/>
    </location>
</feature>
<gene>
    <name evidence="6" type="ORF">G5C51_00025</name>
</gene>
<dbReference type="Proteomes" id="UP000481583">
    <property type="component" value="Unassembled WGS sequence"/>
</dbReference>
<evidence type="ECO:0000313" key="7">
    <source>
        <dbReference type="Proteomes" id="UP000481583"/>
    </source>
</evidence>
<comment type="caution">
    <text evidence="6">The sequence shown here is derived from an EMBL/GenBank/DDBJ whole genome shotgun (WGS) entry which is preliminary data.</text>
</comment>
<accession>A0A6G4TQL4</accession>
<organism evidence="6 7">
    <name type="scientific">Streptomyces coryli</name>
    <dbReference type="NCBI Taxonomy" id="1128680"/>
    <lineage>
        <taxon>Bacteria</taxon>
        <taxon>Bacillati</taxon>
        <taxon>Actinomycetota</taxon>
        <taxon>Actinomycetes</taxon>
        <taxon>Kitasatosporales</taxon>
        <taxon>Streptomycetaceae</taxon>
        <taxon>Streptomyces</taxon>
    </lineage>
</organism>
<evidence type="ECO:0000256" key="4">
    <source>
        <dbReference type="PIRSR" id="PIRSR001112-1"/>
    </source>
</evidence>
<reference evidence="6 7" key="1">
    <citation type="submission" date="2020-02" db="EMBL/GenBank/DDBJ databases">
        <title>Whole-genome analyses of novel actinobacteria.</title>
        <authorList>
            <person name="Sahin N."/>
        </authorList>
    </citation>
    <scope>NUCLEOTIDE SEQUENCE [LARGE SCALE GENOMIC DNA]</scope>
    <source>
        <strain evidence="6 7">A7024</strain>
    </source>
</reference>
<dbReference type="AlphaFoldDB" id="A0A6G4TQL4"/>
<evidence type="ECO:0000313" key="6">
    <source>
        <dbReference type="EMBL" id="NGN62299.1"/>
    </source>
</evidence>
<proteinExistence type="inferred from homology"/>
<dbReference type="EMBL" id="JAAKZV010000001">
    <property type="protein sequence ID" value="NGN62299.1"/>
    <property type="molecule type" value="Genomic_DNA"/>
</dbReference>
<evidence type="ECO:0000256" key="2">
    <source>
        <dbReference type="ARBA" id="ARBA00022797"/>
    </source>
</evidence>
<comment type="similarity">
    <text evidence="1">Belongs to the peptidase S33 family.</text>
</comment>
<dbReference type="SUPFAM" id="SSF53474">
    <property type="entry name" value="alpha/beta-Hydrolases"/>
    <property type="match status" value="1"/>
</dbReference>